<dbReference type="AlphaFoldDB" id="A0AAE1WQW6"/>
<dbReference type="PROSITE" id="PS00375">
    <property type="entry name" value="UDPGT"/>
    <property type="match status" value="1"/>
</dbReference>
<protein>
    <recommendedName>
        <fullName evidence="4">Glycosyltransferase</fullName>
        <ecNumber evidence="4">2.4.1.-</ecNumber>
    </recommendedName>
</protein>
<accession>A0AAE1WQW6</accession>
<dbReference type="EMBL" id="JACGWL010000007">
    <property type="protein sequence ID" value="KAK4397899.1"/>
    <property type="molecule type" value="Genomic_DNA"/>
</dbReference>
<dbReference type="Proteomes" id="UP001289374">
    <property type="component" value="Unassembled WGS sequence"/>
</dbReference>
<dbReference type="SUPFAM" id="SSF53756">
    <property type="entry name" value="UDP-Glycosyltransferase/glycogen phosphorylase"/>
    <property type="match status" value="1"/>
</dbReference>
<dbReference type="InterPro" id="IPR050481">
    <property type="entry name" value="UDP-glycosyltransf_plant"/>
</dbReference>
<organism evidence="5 6">
    <name type="scientific">Sesamum angolense</name>
    <dbReference type="NCBI Taxonomy" id="2727404"/>
    <lineage>
        <taxon>Eukaryota</taxon>
        <taxon>Viridiplantae</taxon>
        <taxon>Streptophyta</taxon>
        <taxon>Embryophyta</taxon>
        <taxon>Tracheophyta</taxon>
        <taxon>Spermatophyta</taxon>
        <taxon>Magnoliopsida</taxon>
        <taxon>eudicotyledons</taxon>
        <taxon>Gunneridae</taxon>
        <taxon>Pentapetalae</taxon>
        <taxon>asterids</taxon>
        <taxon>lamiids</taxon>
        <taxon>Lamiales</taxon>
        <taxon>Pedaliaceae</taxon>
        <taxon>Sesamum</taxon>
    </lineage>
</organism>
<evidence type="ECO:0000313" key="6">
    <source>
        <dbReference type="Proteomes" id="UP001289374"/>
    </source>
</evidence>
<dbReference type="Gene3D" id="3.40.50.2000">
    <property type="entry name" value="Glycogen Phosphorylase B"/>
    <property type="match status" value="2"/>
</dbReference>
<dbReference type="EC" id="2.4.1.-" evidence="4"/>
<keyword evidence="2 3" id="KW-0808">Transferase</keyword>
<evidence type="ECO:0000256" key="4">
    <source>
        <dbReference type="RuleBase" id="RU362057"/>
    </source>
</evidence>
<proteinExistence type="inferred from homology"/>
<keyword evidence="3" id="KW-0328">Glycosyltransferase</keyword>
<reference evidence="5" key="2">
    <citation type="journal article" date="2024" name="Plant">
        <title>Genomic evolution and insights into agronomic trait innovations of Sesamum species.</title>
        <authorList>
            <person name="Miao H."/>
            <person name="Wang L."/>
            <person name="Qu L."/>
            <person name="Liu H."/>
            <person name="Sun Y."/>
            <person name="Le M."/>
            <person name="Wang Q."/>
            <person name="Wei S."/>
            <person name="Zheng Y."/>
            <person name="Lin W."/>
            <person name="Duan Y."/>
            <person name="Cao H."/>
            <person name="Xiong S."/>
            <person name="Wang X."/>
            <person name="Wei L."/>
            <person name="Li C."/>
            <person name="Ma Q."/>
            <person name="Ju M."/>
            <person name="Zhao R."/>
            <person name="Li G."/>
            <person name="Mu C."/>
            <person name="Tian Q."/>
            <person name="Mei H."/>
            <person name="Zhang T."/>
            <person name="Gao T."/>
            <person name="Zhang H."/>
        </authorList>
    </citation>
    <scope>NUCLEOTIDE SEQUENCE</scope>
    <source>
        <strain evidence="5">K16</strain>
    </source>
</reference>
<evidence type="ECO:0000313" key="5">
    <source>
        <dbReference type="EMBL" id="KAK4397899.1"/>
    </source>
</evidence>
<reference evidence="5" key="1">
    <citation type="submission" date="2020-06" db="EMBL/GenBank/DDBJ databases">
        <authorList>
            <person name="Li T."/>
            <person name="Hu X."/>
            <person name="Zhang T."/>
            <person name="Song X."/>
            <person name="Zhang H."/>
            <person name="Dai N."/>
            <person name="Sheng W."/>
            <person name="Hou X."/>
            <person name="Wei L."/>
        </authorList>
    </citation>
    <scope>NUCLEOTIDE SEQUENCE</scope>
    <source>
        <strain evidence="5">K16</strain>
        <tissue evidence="5">Leaf</tissue>
    </source>
</reference>
<dbReference type="CDD" id="cd03784">
    <property type="entry name" value="GT1_Gtf-like"/>
    <property type="match status" value="1"/>
</dbReference>
<dbReference type="GO" id="GO:0035251">
    <property type="term" value="F:UDP-glucosyltransferase activity"/>
    <property type="evidence" value="ECO:0007669"/>
    <property type="project" value="InterPro"/>
</dbReference>
<dbReference type="PANTHER" id="PTHR48048:SF88">
    <property type="entry name" value="GLYCOSYLTRANSFERASE"/>
    <property type="match status" value="1"/>
</dbReference>
<name>A0AAE1WQW6_9LAMI</name>
<dbReference type="InterPro" id="IPR035595">
    <property type="entry name" value="UDP_glycos_trans_CS"/>
</dbReference>
<sequence>MSEAKNLARLVFIPLPAISHLKAAVKLAKLLADRDECLSITVLIMRMPSESNISSYIKNSPDSRVNFVELPENESILTELMKSPKNFLARFLESQKDLVRDAVVEIIKNSSSSKIAGFVIDMFCTSMIDVANGLGIPTYVFVSSGAAALGLMLHLQSLRDDSNLDLTKYKNSDAEISVPTHCKPVPATVWPSSVFDKESDLLDFVKRYRETAGIIVNSFLEFESHQIRSLSNNETIPPIYPFGPILEFGEDQTDEEKQNHRKIFEWLDRQPRSSVVFLCFGSKGCFDEDQVKEIAVALENSRHRFLWSLRKPPSGEKNESPGEYENPEEVLPQGFLQRTVEIGKVIGWAPQIAVLSHPAVGGFVSHCGWNSTLESVWCGVPMAVWPLFAEQHANAFLLVKEFEMAVEIKMDYRKESGIIVDAETIEKAIKQLMDPENEIRVKLRALKEKSRIALMEGGSSCNYLKCFVENVMKNIP</sequence>
<keyword evidence="6" id="KW-1185">Reference proteome</keyword>
<evidence type="ECO:0000256" key="3">
    <source>
        <dbReference type="RuleBase" id="RU003718"/>
    </source>
</evidence>
<comment type="similarity">
    <text evidence="1 3">Belongs to the UDP-glycosyltransferase family.</text>
</comment>
<dbReference type="InterPro" id="IPR002213">
    <property type="entry name" value="UDP_glucos_trans"/>
</dbReference>
<dbReference type="Pfam" id="PF00201">
    <property type="entry name" value="UDPGT"/>
    <property type="match status" value="1"/>
</dbReference>
<evidence type="ECO:0000256" key="1">
    <source>
        <dbReference type="ARBA" id="ARBA00009995"/>
    </source>
</evidence>
<dbReference type="FunFam" id="3.40.50.2000:FF:000056">
    <property type="entry name" value="Glycosyltransferase"/>
    <property type="match status" value="1"/>
</dbReference>
<gene>
    <name evidence="5" type="ORF">Sango_1265400</name>
</gene>
<comment type="caution">
    <text evidence="5">The sequence shown here is derived from an EMBL/GenBank/DDBJ whole genome shotgun (WGS) entry which is preliminary data.</text>
</comment>
<dbReference type="PANTHER" id="PTHR48048">
    <property type="entry name" value="GLYCOSYLTRANSFERASE"/>
    <property type="match status" value="1"/>
</dbReference>
<evidence type="ECO:0000256" key="2">
    <source>
        <dbReference type="ARBA" id="ARBA00022679"/>
    </source>
</evidence>